<reference evidence="1" key="1">
    <citation type="submission" date="2019-12" db="EMBL/GenBank/DDBJ databases">
        <title>Genome sequencing and annotation of Brassica cretica.</title>
        <authorList>
            <person name="Studholme D.J."/>
            <person name="Sarris P.F."/>
        </authorList>
    </citation>
    <scope>NUCLEOTIDE SEQUENCE</scope>
    <source>
        <strain evidence="1">PFS-102/07</strain>
        <tissue evidence="1">Leaf</tissue>
    </source>
</reference>
<sequence>MVMTMSAAGIHSSFNHGVSVFSRRRALLLLQYRRVSSKLDPISRIQLPRDVT</sequence>
<keyword evidence="3" id="KW-1185">Reference proteome</keyword>
<reference evidence="2" key="2">
    <citation type="submission" date="2019-12" db="EMBL/GenBank/DDBJ databases">
        <authorList>
            <person name="Studholme D.J."/>
            <person name="Sarris P."/>
        </authorList>
    </citation>
    <scope>NUCLEOTIDE SEQUENCE</scope>
    <source>
        <strain evidence="2">PFS-1207/04</strain>
        <tissue evidence="2">Leaf</tissue>
    </source>
</reference>
<reference evidence="2 3" key="3">
    <citation type="journal article" date="2020" name="BMC Genomics">
        <title>Intraspecific diversification of the crop wild relative Brassica cretica Lam. using demographic model selection.</title>
        <authorList>
            <person name="Kioukis A."/>
            <person name="Michalopoulou V.A."/>
            <person name="Briers L."/>
            <person name="Pirintsos S."/>
            <person name="Studholme D.J."/>
            <person name="Pavlidis P."/>
            <person name="Sarris P.F."/>
        </authorList>
    </citation>
    <scope>NUCLEOTIDE SEQUENCE [LARGE SCALE GENOMIC DNA]</scope>
    <source>
        <strain evidence="3">cv. PFS-1207/04</strain>
        <strain evidence="2">PFS-1207/04</strain>
    </source>
</reference>
<evidence type="ECO:0000313" key="2">
    <source>
        <dbReference type="EMBL" id="KAF3569286.1"/>
    </source>
</evidence>
<gene>
    <name evidence="2" type="ORF">DY000_02015012</name>
    <name evidence="1" type="ORF">F2Q70_00003275</name>
</gene>
<dbReference type="EMBL" id="QGKV02000759">
    <property type="protein sequence ID" value="KAF3569286.1"/>
    <property type="molecule type" value="Genomic_DNA"/>
</dbReference>
<dbReference type="AlphaFoldDB" id="A0A8S9IRZ5"/>
<evidence type="ECO:0000313" key="1">
    <source>
        <dbReference type="EMBL" id="KAF2572212.1"/>
    </source>
</evidence>
<dbReference type="Proteomes" id="UP000266723">
    <property type="component" value="Unassembled WGS sequence"/>
</dbReference>
<evidence type="ECO:0000313" key="3">
    <source>
        <dbReference type="Proteomes" id="UP000266723"/>
    </source>
</evidence>
<name>A0A8S9IRZ5_BRACR</name>
<organism evidence="1">
    <name type="scientific">Brassica cretica</name>
    <name type="common">Mustard</name>
    <dbReference type="NCBI Taxonomy" id="69181"/>
    <lineage>
        <taxon>Eukaryota</taxon>
        <taxon>Viridiplantae</taxon>
        <taxon>Streptophyta</taxon>
        <taxon>Embryophyta</taxon>
        <taxon>Tracheophyta</taxon>
        <taxon>Spermatophyta</taxon>
        <taxon>Magnoliopsida</taxon>
        <taxon>eudicotyledons</taxon>
        <taxon>Gunneridae</taxon>
        <taxon>Pentapetalae</taxon>
        <taxon>rosids</taxon>
        <taxon>malvids</taxon>
        <taxon>Brassicales</taxon>
        <taxon>Brassicaceae</taxon>
        <taxon>Brassiceae</taxon>
        <taxon>Brassica</taxon>
    </lineage>
</organism>
<comment type="caution">
    <text evidence="1">The sequence shown here is derived from an EMBL/GenBank/DDBJ whole genome shotgun (WGS) entry which is preliminary data.</text>
</comment>
<dbReference type="EMBL" id="QGKY02001015">
    <property type="protein sequence ID" value="KAF2572212.1"/>
    <property type="molecule type" value="Genomic_DNA"/>
</dbReference>
<accession>A0A8S9IRZ5</accession>
<proteinExistence type="predicted"/>
<protein>
    <submittedName>
        <fullName evidence="1">Uncharacterized protein</fullName>
    </submittedName>
</protein>